<dbReference type="EMBL" id="SNYO01000003">
    <property type="protein sequence ID" value="TDQ61225.1"/>
    <property type="molecule type" value="Genomic_DNA"/>
</dbReference>
<organism evidence="1 2">
    <name type="scientific">Actinomycetospora succinea</name>
    <dbReference type="NCBI Taxonomy" id="663603"/>
    <lineage>
        <taxon>Bacteria</taxon>
        <taxon>Bacillati</taxon>
        <taxon>Actinomycetota</taxon>
        <taxon>Actinomycetes</taxon>
        <taxon>Pseudonocardiales</taxon>
        <taxon>Pseudonocardiaceae</taxon>
        <taxon>Actinomycetospora</taxon>
    </lineage>
</organism>
<evidence type="ECO:0000313" key="2">
    <source>
        <dbReference type="Proteomes" id="UP000295705"/>
    </source>
</evidence>
<dbReference type="Proteomes" id="UP000295705">
    <property type="component" value="Unassembled WGS sequence"/>
</dbReference>
<name>A0A4R6VP88_9PSEU</name>
<dbReference type="OrthoDB" id="4535590at2"/>
<protein>
    <submittedName>
        <fullName evidence="1">Uncharacterized protein</fullName>
    </submittedName>
</protein>
<accession>A0A4R6VP88</accession>
<dbReference type="RefSeq" id="WP_133826997.1">
    <property type="nucleotide sequence ID" value="NZ_BAABHR010000052.1"/>
</dbReference>
<evidence type="ECO:0000313" key="1">
    <source>
        <dbReference type="EMBL" id="TDQ61225.1"/>
    </source>
</evidence>
<gene>
    <name evidence="1" type="ORF">EV188_103732</name>
</gene>
<reference evidence="1 2" key="1">
    <citation type="submission" date="2019-03" db="EMBL/GenBank/DDBJ databases">
        <title>Genomic Encyclopedia of Type Strains, Phase IV (KMG-IV): sequencing the most valuable type-strain genomes for metagenomic binning, comparative biology and taxonomic classification.</title>
        <authorList>
            <person name="Goeker M."/>
        </authorList>
    </citation>
    <scope>NUCLEOTIDE SEQUENCE [LARGE SCALE GENOMIC DNA]</scope>
    <source>
        <strain evidence="1 2">DSM 45775</strain>
    </source>
</reference>
<proteinExistence type="predicted"/>
<comment type="caution">
    <text evidence="1">The sequence shown here is derived from an EMBL/GenBank/DDBJ whole genome shotgun (WGS) entry which is preliminary data.</text>
</comment>
<keyword evidence="2" id="KW-1185">Reference proteome</keyword>
<dbReference type="AlphaFoldDB" id="A0A4R6VP88"/>
<sequence>MDVQTDAGVDAALWGVEAAFVATPPPDVLAGCPHCHGEVWVANADPLTLALALGNTLGTADDLRALTPWLLRRALTDDRVDLRTVLTRIAENWEGWSDLERDAVRDVVDAVWSALLDTHPDDPEGATAVAMLDSIGALGEPPDRLLAIWEYKEIASADHHLAELVVDAFYGARIDARVLTWTREDVQRARLERARDRDRGQAWVGTLTAACDLAG</sequence>